<dbReference type="PRINTS" id="PR01166">
    <property type="entry name" value="CYCOXIDASEII"/>
</dbReference>
<evidence type="ECO:0000256" key="15">
    <source>
        <dbReference type="ARBA" id="ARBA00047816"/>
    </source>
</evidence>
<dbReference type="GO" id="GO:0005507">
    <property type="term" value="F:copper ion binding"/>
    <property type="evidence" value="ECO:0007669"/>
    <property type="project" value="InterPro"/>
</dbReference>
<dbReference type="PROSITE" id="PS50999">
    <property type="entry name" value="COX2_TM"/>
    <property type="match status" value="1"/>
</dbReference>
<evidence type="ECO:0000256" key="9">
    <source>
        <dbReference type="ARBA" id="ARBA00022982"/>
    </source>
</evidence>
<dbReference type="InterPro" id="IPR008972">
    <property type="entry name" value="Cupredoxin"/>
</dbReference>
<evidence type="ECO:0000256" key="11">
    <source>
        <dbReference type="ARBA" id="ARBA00023004"/>
    </source>
</evidence>
<keyword evidence="13 19" id="KW-0472">Membrane</keyword>
<keyword evidence="12 18" id="KW-0186">Copper</keyword>
<dbReference type="GO" id="GO:0016491">
    <property type="term" value="F:oxidoreductase activity"/>
    <property type="evidence" value="ECO:0007669"/>
    <property type="project" value="InterPro"/>
</dbReference>
<proteinExistence type="inferred from homology"/>
<dbReference type="InterPro" id="IPR002429">
    <property type="entry name" value="CcO_II-like_C"/>
</dbReference>
<evidence type="ECO:0000256" key="6">
    <source>
        <dbReference type="ARBA" id="ARBA00022692"/>
    </source>
</evidence>
<dbReference type="KEGG" id="tmz:Tmz1t_1038"/>
<keyword evidence="4 16" id="KW-0349">Heme</keyword>
<evidence type="ECO:0000259" key="22">
    <source>
        <dbReference type="PROSITE" id="PS51007"/>
    </source>
</evidence>
<dbReference type="PROSITE" id="PS00078">
    <property type="entry name" value="COX2"/>
    <property type="match status" value="1"/>
</dbReference>
<dbReference type="AlphaFoldDB" id="C4ZNF3"/>
<comment type="function">
    <text evidence="14 18">Subunits I and II form the functional core of the enzyme complex. Electrons originating in cytochrome c are transferred via heme a and Cu(A) to the binuclear center formed by heme a3 and Cu(B).</text>
</comment>
<keyword evidence="7 16" id="KW-0479">Metal-binding</keyword>
<keyword evidence="5 17" id="KW-0679">Respiratory chain</keyword>
<dbReference type="Pfam" id="PF13442">
    <property type="entry name" value="Cytochrome_CBB3"/>
    <property type="match status" value="1"/>
</dbReference>
<evidence type="ECO:0000256" key="16">
    <source>
        <dbReference type="PROSITE-ProRule" id="PRU00433"/>
    </source>
</evidence>
<sequence length="388" mass="41862">MRHHSSGARPGTLPPGRALVAASMLVAGVPAGAQDMRLNMTRGATELSRQVFDLHMTIFYICVAIALVVFGLMFWSIVRHRKARGAVPAQFHGSLKVEILWTAIPVLILVAMAVPATRTLIAMEDTSASELTVLVTGSQWKWHYKYLDYPIEFYSVLATPRAQIANAADKTPDYLRAVDKPLVLPSGKKVRFLLTADDVIHSWWVPDFAIKKDAVPGFINETWARIDKPGLYYGKCAELCGRDHGFMPVAVEVKTPADFEAWAAQQVAAAEQAKAEAESAGPMSMDEQMALGRQVYERACVACHQAGGEGLPGVFPALKGSAIATGEPAAHLHIVLFGKTGTAMQAFGKQLGVKELAAVITYERNAWGNAKGDQVQPADIAAAIAKGE</sequence>
<gene>
    <name evidence="23" type="ordered locus">Tmz1t_1038</name>
</gene>
<evidence type="ECO:0000256" key="8">
    <source>
        <dbReference type="ARBA" id="ARBA00022967"/>
    </source>
</evidence>
<comment type="similarity">
    <text evidence="2 17">Belongs to the cytochrome c oxidase subunit 2 family.</text>
</comment>
<evidence type="ECO:0000313" key="23">
    <source>
        <dbReference type="EMBL" id="ACK53800.1"/>
    </source>
</evidence>
<evidence type="ECO:0000256" key="2">
    <source>
        <dbReference type="ARBA" id="ARBA00007866"/>
    </source>
</evidence>
<organism evidence="23 24">
    <name type="scientific">Thauera aminoaromatica</name>
    <dbReference type="NCBI Taxonomy" id="164330"/>
    <lineage>
        <taxon>Bacteria</taxon>
        <taxon>Pseudomonadati</taxon>
        <taxon>Pseudomonadota</taxon>
        <taxon>Betaproteobacteria</taxon>
        <taxon>Rhodocyclales</taxon>
        <taxon>Zoogloeaceae</taxon>
        <taxon>Thauera</taxon>
    </lineage>
</organism>
<dbReference type="GO" id="GO:0004129">
    <property type="term" value="F:cytochrome-c oxidase activity"/>
    <property type="evidence" value="ECO:0007669"/>
    <property type="project" value="UniProtKB-EC"/>
</dbReference>
<evidence type="ECO:0000256" key="17">
    <source>
        <dbReference type="RuleBase" id="RU000456"/>
    </source>
</evidence>
<keyword evidence="11 16" id="KW-0408">Iron</keyword>
<evidence type="ECO:0000256" key="14">
    <source>
        <dbReference type="ARBA" id="ARBA00024688"/>
    </source>
</evidence>
<dbReference type="InterPro" id="IPR001505">
    <property type="entry name" value="Copper_CuA"/>
</dbReference>
<dbReference type="GO" id="GO:0020037">
    <property type="term" value="F:heme binding"/>
    <property type="evidence" value="ECO:0007669"/>
    <property type="project" value="InterPro"/>
</dbReference>
<dbReference type="GO" id="GO:0005886">
    <property type="term" value="C:plasma membrane"/>
    <property type="evidence" value="ECO:0007669"/>
    <property type="project" value="UniProtKB-SubCell"/>
</dbReference>
<dbReference type="Gene3D" id="1.10.287.90">
    <property type="match status" value="1"/>
</dbReference>
<feature type="domain" description="Cytochrome c" evidence="22">
    <location>
        <begin position="287"/>
        <end position="367"/>
    </location>
</feature>
<name>C4ZNF3_THASP</name>
<dbReference type="InterPro" id="IPR014222">
    <property type="entry name" value="Cyt_c_oxidase_su2"/>
</dbReference>
<dbReference type="eggNOG" id="COG2010">
    <property type="taxonomic scope" value="Bacteria"/>
</dbReference>
<dbReference type="Gene3D" id="1.10.760.10">
    <property type="entry name" value="Cytochrome c-like domain"/>
    <property type="match status" value="1"/>
</dbReference>
<dbReference type="EC" id="7.1.1.9" evidence="18"/>
<dbReference type="eggNOG" id="COG1622">
    <property type="taxonomic scope" value="Bacteria"/>
</dbReference>
<reference evidence="23 24" key="2">
    <citation type="journal article" date="2012" name="Stand. Genomic Sci.">
        <title>Complete genome sequence of Thauera aminoaromatica strain MZ1T.</title>
        <authorList>
            <person name="Jiang K."/>
            <person name="Sanseverino J."/>
            <person name="Chauhan A."/>
            <person name="Lucas S."/>
            <person name="Copeland A."/>
            <person name="Lapidus A."/>
            <person name="Del Rio T.G."/>
            <person name="Dalin E."/>
            <person name="Tice H."/>
            <person name="Bruce D."/>
            <person name="Goodwin L."/>
            <person name="Pitluck S."/>
            <person name="Sims D."/>
            <person name="Brettin T."/>
            <person name="Detter J.C."/>
            <person name="Han C."/>
            <person name="Chang Y.J."/>
            <person name="Larimer F."/>
            <person name="Land M."/>
            <person name="Hauser L."/>
            <person name="Kyrpides N.C."/>
            <person name="Mikhailova N."/>
            <person name="Moser S."/>
            <person name="Jegier P."/>
            <person name="Close D."/>
            <person name="Debruyn J.M."/>
            <person name="Wang Y."/>
            <person name="Layton A.C."/>
            <person name="Allen M.S."/>
            <person name="Sayler G.S."/>
        </authorList>
    </citation>
    <scope>NUCLEOTIDE SEQUENCE [LARGE SCALE GENOMIC DNA]</scope>
    <source>
        <strain evidence="23 24">MZ1T</strain>
    </source>
</reference>
<keyword evidence="8" id="KW-1278">Translocase</keyword>
<evidence type="ECO:0000259" key="21">
    <source>
        <dbReference type="PROSITE" id="PS50999"/>
    </source>
</evidence>
<dbReference type="InterPro" id="IPR036257">
    <property type="entry name" value="Cyt_c_oxidase_su2_TM_sf"/>
</dbReference>
<evidence type="ECO:0000256" key="12">
    <source>
        <dbReference type="ARBA" id="ARBA00023008"/>
    </source>
</evidence>
<comment type="cofactor">
    <cofactor evidence="18">
        <name>Cu cation</name>
        <dbReference type="ChEBI" id="CHEBI:23378"/>
    </cofactor>
    <text evidence="18">Binds a copper A center.</text>
</comment>
<keyword evidence="6 17" id="KW-0812">Transmembrane</keyword>
<dbReference type="InterPro" id="IPR009056">
    <property type="entry name" value="Cyt_c-like_dom"/>
</dbReference>
<dbReference type="InterPro" id="IPR045187">
    <property type="entry name" value="CcO_II"/>
</dbReference>
<keyword evidence="10 19" id="KW-1133">Transmembrane helix</keyword>
<evidence type="ECO:0000259" key="20">
    <source>
        <dbReference type="PROSITE" id="PS50857"/>
    </source>
</evidence>
<dbReference type="SUPFAM" id="SSF81464">
    <property type="entry name" value="Cytochrome c oxidase subunit II-like, transmembrane region"/>
    <property type="match status" value="1"/>
</dbReference>
<keyword evidence="24" id="KW-1185">Reference proteome</keyword>
<evidence type="ECO:0000256" key="3">
    <source>
        <dbReference type="ARBA" id="ARBA00022448"/>
    </source>
</evidence>
<dbReference type="PROSITE" id="PS51007">
    <property type="entry name" value="CYTC"/>
    <property type="match status" value="1"/>
</dbReference>
<comment type="catalytic activity">
    <reaction evidence="15 18">
        <text>4 Fe(II)-[cytochrome c] + O2 + 8 H(+)(in) = 4 Fe(III)-[cytochrome c] + 2 H2O + 4 H(+)(out)</text>
        <dbReference type="Rhea" id="RHEA:11436"/>
        <dbReference type="Rhea" id="RHEA-COMP:10350"/>
        <dbReference type="Rhea" id="RHEA-COMP:14399"/>
        <dbReference type="ChEBI" id="CHEBI:15377"/>
        <dbReference type="ChEBI" id="CHEBI:15378"/>
        <dbReference type="ChEBI" id="CHEBI:15379"/>
        <dbReference type="ChEBI" id="CHEBI:29033"/>
        <dbReference type="ChEBI" id="CHEBI:29034"/>
        <dbReference type="EC" id="7.1.1.9"/>
    </reaction>
</comment>
<dbReference type="Pfam" id="PF00116">
    <property type="entry name" value="COX2"/>
    <property type="match status" value="1"/>
</dbReference>
<feature type="transmembrane region" description="Helical" evidence="19">
    <location>
        <begin position="57"/>
        <end position="78"/>
    </location>
</feature>
<evidence type="ECO:0000256" key="7">
    <source>
        <dbReference type="ARBA" id="ARBA00022723"/>
    </source>
</evidence>
<feature type="domain" description="Cytochrome oxidase subunit II transmembrane region profile" evidence="21">
    <location>
        <begin position="32"/>
        <end position="127"/>
    </location>
</feature>
<evidence type="ECO:0000256" key="19">
    <source>
        <dbReference type="SAM" id="Phobius"/>
    </source>
</evidence>
<dbReference type="InterPro" id="IPR011759">
    <property type="entry name" value="Cyt_c_oxidase_su2_TM_dom"/>
</dbReference>
<evidence type="ECO:0000256" key="1">
    <source>
        <dbReference type="ARBA" id="ARBA00004141"/>
    </source>
</evidence>
<dbReference type="EMBL" id="CP001281">
    <property type="protein sequence ID" value="ACK53800.1"/>
    <property type="molecule type" value="Genomic_DNA"/>
</dbReference>
<dbReference type="PANTHER" id="PTHR22888:SF9">
    <property type="entry name" value="CYTOCHROME C OXIDASE SUBUNIT 2"/>
    <property type="match status" value="1"/>
</dbReference>
<dbReference type="Pfam" id="PF02790">
    <property type="entry name" value="COX2_TM"/>
    <property type="match status" value="1"/>
</dbReference>
<reference evidence="24" key="1">
    <citation type="submission" date="2009-05" db="EMBL/GenBank/DDBJ databases">
        <title>Complete sequence of chromosome of Thauera sp. MZ1T.</title>
        <authorList>
            <consortium name="US DOE Joint Genome Institute"/>
            <person name="Lucas S."/>
            <person name="Copeland A."/>
            <person name="Lapidus A."/>
            <person name="Glavina del Rio T."/>
            <person name="Dalin E."/>
            <person name="Tice H."/>
            <person name="Bruce D."/>
            <person name="Goodwin L."/>
            <person name="Pitluck S."/>
            <person name="Sims D."/>
            <person name="Brettin T."/>
            <person name="Detter J.C."/>
            <person name="Han C."/>
            <person name="Larimer F."/>
            <person name="Land M."/>
            <person name="Hauser L."/>
            <person name="Kyrpides N."/>
            <person name="Mikhailova N."/>
            <person name="Sayler G.S."/>
        </authorList>
    </citation>
    <scope>NUCLEOTIDE SEQUENCE [LARGE SCALE GENOMIC DNA]</scope>
    <source>
        <strain evidence="24">MZ1T</strain>
    </source>
</reference>
<feature type="domain" description="Cytochrome oxidase subunit II copper A binding" evidence="20">
    <location>
        <begin position="128"/>
        <end position="265"/>
    </location>
</feature>
<dbReference type="Gene3D" id="2.60.40.420">
    <property type="entry name" value="Cupredoxins - blue copper proteins"/>
    <property type="match status" value="1"/>
</dbReference>
<comment type="subcellular location">
    <subcellularLocation>
        <location evidence="17">Cell membrane</location>
        <topology evidence="17">Multi-pass membrane protein</topology>
    </subcellularLocation>
    <subcellularLocation>
        <location evidence="1">Membrane</location>
        <topology evidence="1">Multi-pass membrane protein</topology>
    </subcellularLocation>
</comment>
<dbReference type="PANTHER" id="PTHR22888">
    <property type="entry name" value="CYTOCHROME C OXIDASE, SUBUNIT II"/>
    <property type="match status" value="1"/>
</dbReference>
<dbReference type="NCBIfam" id="TIGR02866">
    <property type="entry name" value="CoxB"/>
    <property type="match status" value="1"/>
</dbReference>
<protein>
    <recommendedName>
        <fullName evidence="18">Cytochrome c oxidase subunit 2</fullName>
        <ecNumber evidence="18">7.1.1.9</ecNumber>
    </recommendedName>
</protein>
<feature type="transmembrane region" description="Helical" evidence="19">
    <location>
        <begin position="99"/>
        <end position="117"/>
    </location>
</feature>
<evidence type="ECO:0000256" key="4">
    <source>
        <dbReference type="ARBA" id="ARBA00022617"/>
    </source>
</evidence>
<dbReference type="STRING" id="85643.Tmz1t_1038"/>
<evidence type="ECO:0000256" key="10">
    <source>
        <dbReference type="ARBA" id="ARBA00022989"/>
    </source>
</evidence>
<dbReference type="PROSITE" id="PS50857">
    <property type="entry name" value="COX2_CUA"/>
    <property type="match status" value="1"/>
</dbReference>
<dbReference type="Proteomes" id="UP000002186">
    <property type="component" value="Chromosome"/>
</dbReference>
<dbReference type="HOGENOM" id="CLU_036876_2_2_4"/>
<keyword evidence="9 17" id="KW-0249">Electron transport</keyword>
<dbReference type="GO" id="GO:0042773">
    <property type="term" value="P:ATP synthesis coupled electron transport"/>
    <property type="evidence" value="ECO:0007669"/>
    <property type="project" value="TreeGrafter"/>
</dbReference>
<dbReference type="SUPFAM" id="SSF46626">
    <property type="entry name" value="Cytochrome c"/>
    <property type="match status" value="1"/>
</dbReference>
<evidence type="ECO:0000313" key="24">
    <source>
        <dbReference type="Proteomes" id="UP000002186"/>
    </source>
</evidence>
<keyword evidence="3 17" id="KW-0813">Transport</keyword>
<dbReference type="RefSeq" id="WP_012584805.1">
    <property type="nucleotide sequence ID" value="NC_011662.2"/>
</dbReference>
<evidence type="ECO:0000256" key="5">
    <source>
        <dbReference type="ARBA" id="ARBA00022660"/>
    </source>
</evidence>
<dbReference type="SUPFAM" id="SSF49503">
    <property type="entry name" value="Cupredoxins"/>
    <property type="match status" value="1"/>
</dbReference>
<accession>C4ZNF3</accession>
<dbReference type="InterPro" id="IPR036909">
    <property type="entry name" value="Cyt_c-like_dom_sf"/>
</dbReference>
<evidence type="ECO:0000256" key="18">
    <source>
        <dbReference type="RuleBase" id="RU004024"/>
    </source>
</evidence>
<evidence type="ECO:0000256" key="13">
    <source>
        <dbReference type="ARBA" id="ARBA00023136"/>
    </source>
</evidence>